<dbReference type="AlphaFoldDB" id="A0A382IKW6"/>
<accession>A0A382IKW6</accession>
<dbReference type="SUPFAM" id="SSF53756">
    <property type="entry name" value="UDP-Glycosyltransferase/glycogen phosphorylase"/>
    <property type="match status" value="1"/>
</dbReference>
<proteinExistence type="predicted"/>
<dbReference type="GO" id="GO:0009244">
    <property type="term" value="P:lipopolysaccharide core region biosynthetic process"/>
    <property type="evidence" value="ECO:0007669"/>
    <property type="project" value="TreeGrafter"/>
</dbReference>
<evidence type="ECO:0008006" key="4">
    <source>
        <dbReference type="Google" id="ProtNLM"/>
    </source>
</evidence>
<gene>
    <name evidence="3" type="ORF">METZ01_LOCUS253072</name>
</gene>
<dbReference type="PANTHER" id="PTHR30160">
    <property type="entry name" value="TETRAACYLDISACCHARIDE 4'-KINASE-RELATED"/>
    <property type="match status" value="1"/>
</dbReference>
<name>A0A382IKW6_9ZZZZ</name>
<sequence length="323" mass="37575">MQKNILCFFRAALGDFYLSFPLFYTLRNTYKKEKLTLVASSLATPLLHEKGPWFDEIIVLEDYKPQQQFDRIFDLDINRTGLSATFKPDMDIFDILEATHEVSFNRKKFPELFSLNYTDKEKEEVDELLEKTQRVDAKNIVIHTTHKDKFPYGKTPPQTWWEELIGLYPQHNFYQVGTTRKLGERIVPDYDFTGIFPNVFDVRDRCNLKQTSYLLEQTDFFIAADSIVAHLSLSSQKRGLVLWGSSSMKIHSHGHNYNLSSKRPCAPCIDLSTNSNCCLYRDPSLYPKVDAVARVLRENFLLNPPKKTGWLIEENKDNIPKNL</sequence>
<reference evidence="3" key="1">
    <citation type="submission" date="2018-05" db="EMBL/GenBank/DDBJ databases">
        <authorList>
            <person name="Lanie J.A."/>
            <person name="Ng W.-L."/>
            <person name="Kazmierczak K.M."/>
            <person name="Andrzejewski T.M."/>
            <person name="Davidsen T.M."/>
            <person name="Wayne K.J."/>
            <person name="Tettelin H."/>
            <person name="Glass J.I."/>
            <person name="Rusch D."/>
            <person name="Podicherti R."/>
            <person name="Tsui H.-C.T."/>
            <person name="Winkler M.E."/>
        </authorList>
    </citation>
    <scope>NUCLEOTIDE SEQUENCE</scope>
</reference>
<dbReference type="EMBL" id="UINC01067996">
    <property type="protein sequence ID" value="SVC00218.1"/>
    <property type="molecule type" value="Genomic_DNA"/>
</dbReference>
<dbReference type="GO" id="GO:0005829">
    <property type="term" value="C:cytosol"/>
    <property type="evidence" value="ECO:0007669"/>
    <property type="project" value="TreeGrafter"/>
</dbReference>
<keyword evidence="2" id="KW-0808">Transferase</keyword>
<dbReference type="Pfam" id="PF01075">
    <property type="entry name" value="Glyco_transf_9"/>
    <property type="match status" value="1"/>
</dbReference>
<evidence type="ECO:0000256" key="2">
    <source>
        <dbReference type="ARBA" id="ARBA00022679"/>
    </source>
</evidence>
<dbReference type="GO" id="GO:0008713">
    <property type="term" value="F:ADP-heptose-lipopolysaccharide heptosyltransferase activity"/>
    <property type="evidence" value="ECO:0007669"/>
    <property type="project" value="TreeGrafter"/>
</dbReference>
<dbReference type="InterPro" id="IPR051199">
    <property type="entry name" value="LPS_LOS_Heptosyltrfase"/>
</dbReference>
<keyword evidence="1" id="KW-0328">Glycosyltransferase</keyword>
<protein>
    <recommendedName>
        <fullName evidence="4">Glycosyltransferase family 9 (Heptosyltransferase)</fullName>
    </recommendedName>
</protein>
<evidence type="ECO:0000313" key="3">
    <source>
        <dbReference type="EMBL" id="SVC00218.1"/>
    </source>
</evidence>
<dbReference type="Gene3D" id="3.40.50.2000">
    <property type="entry name" value="Glycogen Phosphorylase B"/>
    <property type="match status" value="1"/>
</dbReference>
<dbReference type="PANTHER" id="PTHR30160:SF1">
    <property type="entry name" value="LIPOPOLYSACCHARIDE 1,2-N-ACETYLGLUCOSAMINETRANSFERASE-RELATED"/>
    <property type="match status" value="1"/>
</dbReference>
<organism evidence="3">
    <name type="scientific">marine metagenome</name>
    <dbReference type="NCBI Taxonomy" id="408172"/>
    <lineage>
        <taxon>unclassified sequences</taxon>
        <taxon>metagenomes</taxon>
        <taxon>ecological metagenomes</taxon>
    </lineage>
</organism>
<dbReference type="InterPro" id="IPR002201">
    <property type="entry name" value="Glyco_trans_9"/>
</dbReference>
<evidence type="ECO:0000256" key="1">
    <source>
        <dbReference type="ARBA" id="ARBA00022676"/>
    </source>
</evidence>